<keyword evidence="2" id="KW-1185">Reference proteome</keyword>
<dbReference type="EMBL" id="JAHRIP010086616">
    <property type="protein sequence ID" value="MEQ2315434.1"/>
    <property type="molecule type" value="Genomic_DNA"/>
</dbReference>
<reference evidence="1 2" key="1">
    <citation type="submission" date="2021-06" db="EMBL/GenBank/DDBJ databases">
        <authorList>
            <person name="Palmer J.M."/>
        </authorList>
    </citation>
    <scope>NUCLEOTIDE SEQUENCE [LARGE SCALE GENOMIC DNA]</scope>
    <source>
        <strain evidence="1 2">AS_MEX2019</strain>
        <tissue evidence="1">Muscle</tissue>
    </source>
</reference>
<protein>
    <submittedName>
        <fullName evidence="1">Uncharacterized protein</fullName>
    </submittedName>
</protein>
<comment type="caution">
    <text evidence="1">The sequence shown here is derived from an EMBL/GenBank/DDBJ whole genome shotgun (WGS) entry which is preliminary data.</text>
</comment>
<gene>
    <name evidence="1" type="ORF">AMECASPLE_022287</name>
</gene>
<evidence type="ECO:0000313" key="2">
    <source>
        <dbReference type="Proteomes" id="UP001469553"/>
    </source>
</evidence>
<name>A0ABV1AA48_9TELE</name>
<proteinExistence type="predicted"/>
<accession>A0ABV1AA48</accession>
<sequence length="100" mass="10627">MGLSLPSLLTGPRVLCKRFTRTSSSCSYASFSSPTTTVVVLVPFTSGTPNIRILHLHILTSISSPFFVSPVTSVDKAFPVVCKAVTLSAHADNPLFTSLT</sequence>
<dbReference type="Proteomes" id="UP001469553">
    <property type="component" value="Unassembled WGS sequence"/>
</dbReference>
<evidence type="ECO:0000313" key="1">
    <source>
        <dbReference type="EMBL" id="MEQ2315434.1"/>
    </source>
</evidence>
<organism evidence="1 2">
    <name type="scientific">Ameca splendens</name>
    <dbReference type="NCBI Taxonomy" id="208324"/>
    <lineage>
        <taxon>Eukaryota</taxon>
        <taxon>Metazoa</taxon>
        <taxon>Chordata</taxon>
        <taxon>Craniata</taxon>
        <taxon>Vertebrata</taxon>
        <taxon>Euteleostomi</taxon>
        <taxon>Actinopterygii</taxon>
        <taxon>Neopterygii</taxon>
        <taxon>Teleostei</taxon>
        <taxon>Neoteleostei</taxon>
        <taxon>Acanthomorphata</taxon>
        <taxon>Ovalentaria</taxon>
        <taxon>Atherinomorphae</taxon>
        <taxon>Cyprinodontiformes</taxon>
        <taxon>Goodeidae</taxon>
        <taxon>Ameca</taxon>
    </lineage>
</organism>